<dbReference type="Proteomes" id="UP001281410">
    <property type="component" value="Unassembled WGS sequence"/>
</dbReference>
<organism evidence="1 2">
    <name type="scientific">Dipteronia sinensis</name>
    <dbReference type="NCBI Taxonomy" id="43782"/>
    <lineage>
        <taxon>Eukaryota</taxon>
        <taxon>Viridiplantae</taxon>
        <taxon>Streptophyta</taxon>
        <taxon>Embryophyta</taxon>
        <taxon>Tracheophyta</taxon>
        <taxon>Spermatophyta</taxon>
        <taxon>Magnoliopsida</taxon>
        <taxon>eudicotyledons</taxon>
        <taxon>Gunneridae</taxon>
        <taxon>Pentapetalae</taxon>
        <taxon>rosids</taxon>
        <taxon>malvids</taxon>
        <taxon>Sapindales</taxon>
        <taxon>Sapindaceae</taxon>
        <taxon>Hippocastanoideae</taxon>
        <taxon>Acereae</taxon>
        <taxon>Dipteronia</taxon>
    </lineage>
</organism>
<keyword evidence="2" id="KW-1185">Reference proteome</keyword>
<protein>
    <recommendedName>
        <fullName evidence="3">Reverse transcriptase domain-containing protein</fullName>
    </recommendedName>
</protein>
<evidence type="ECO:0000313" key="1">
    <source>
        <dbReference type="EMBL" id="KAK3225813.1"/>
    </source>
</evidence>
<comment type="caution">
    <text evidence="1">The sequence shown here is derived from an EMBL/GenBank/DDBJ whole genome shotgun (WGS) entry which is preliminary data.</text>
</comment>
<name>A0AAE0AXR7_9ROSI</name>
<evidence type="ECO:0008006" key="3">
    <source>
        <dbReference type="Google" id="ProtNLM"/>
    </source>
</evidence>
<evidence type="ECO:0000313" key="2">
    <source>
        <dbReference type="Proteomes" id="UP001281410"/>
    </source>
</evidence>
<accession>A0AAE0AXR7</accession>
<sequence>MPPQVVISKLKRLNNTLKTRNWEVFRDLNANITGKSTELQSIQFQMFSKELFLVEYHVHHVLDMLLLKHEYFYRDRSRVKWLQVGDHNSSFFHASVRRKQYQKALSSLLINRVLTDDRLVNRDHIIDFYSDIFSLDPSRVETDLSEVKDVIPSIVTDAENAFLTGISLVDDIHDTVFAMDMDFASRLDGFSGDRFAQIVARFASLHRFGFIWDRHIEDCIALASDYVNMLQKKYYEGNLAMKIDIRKAFDTLD</sequence>
<proteinExistence type="predicted"/>
<dbReference type="AlphaFoldDB" id="A0AAE0AXR7"/>
<gene>
    <name evidence="1" type="ORF">Dsin_005675</name>
</gene>
<reference evidence="1" key="1">
    <citation type="journal article" date="2023" name="Plant J.">
        <title>Genome sequences and population genomics provide insights into the demographic history, inbreeding, and mutation load of two 'living fossil' tree species of Dipteronia.</title>
        <authorList>
            <person name="Feng Y."/>
            <person name="Comes H.P."/>
            <person name="Chen J."/>
            <person name="Zhu S."/>
            <person name="Lu R."/>
            <person name="Zhang X."/>
            <person name="Li P."/>
            <person name="Qiu J."/>
            <person name="Olsen K.M."/>
            <person name="Qiu Y."/>
        </authorList>
    </citation>
    <scope>NUCLEOTIDE SEQUENCE</scope>
    <source>
        <strain evidence="1">NBL</strain>
    </source>
</reference>
<dbReference type="EMBL" id="JANJYJ010000002">
    <property type="protein sequence ID" value="KAK3225813.1"/>
    <property type="molecule type" value="Genomic_DNA"/>
</dbReference>